<evidence type="ECO:0000313" key="1">
    <source>
        <dbReference type="EMBL" id="AGO47513.1"/>
    </source>
</evidence>
<proteinExistence type="predicted"/>
<dbReference type="KEGG" id="vg:16881077"/>
<dbReference type="RefSeq" id="YP_008240894.1">
    <property type="nucleotide sequence ID" value="NC_021789.1"/>
</dbReference>
<reference evidence="2" key="2">
    <citation type="submission" date="2013-03" db="EMBL/GenBank/DDBJ databases">
        <title>The Cellulophaga phages: a novel, diverse, and globally ubiquitous model system.</title>
        <authorList>
            <person name="Holmfeldt K."/>
            <person name="Solonenko N."/>
            <person name="Shah M."/>
            <person name="Corrier K."/>
            <person name="Riemann L."/>
            <person name="VerBerkmoes N.C."/>
            <person name="Sullivan M.B."/>
        </authorList>
    </citation>
    <scope>NUCLEOTIDE SEQUENCE [LARGE SCALE GENOMIC DNA]</scope>
</reference>
<evidence type="ECO:0000313" key="2">
    <source>
        <dbReference type="Proteomes" id="UP000014731"/>
    </source>
</evidence>
<protein>
    <submittedName>
        <fullName evidence="1">Uncharacterized protein</fullName>
    </submittedName>
</protein>
<gene>
    <name evidence="1" type="ORF">Phi19:3_gp109</name>
</gene>
<dbReference type="Proteomes" id="UP000014731">
    <property type="component" value="Segment"/>
</dbReference>
<accession>R9ZZX4</accession>
<keyword evidence="2" id="KW-1185">Reference proteome</keyword>
<dbReference type="GeneID" id="16881077"/>
<reference evidence="1 2" key="1">
    <citation type="journal article" date="2013" name="Proc. Natl. Acad. Sci. U.S.A.">
        <title>Twelve previously unknown phage genera are ubiquitous in global oceans.</title>
        <authorList>
            <person name="Holmfeldt K."/>
            <person name="Solonenko N."/>
            <person name="Shah M."/>
            <person name="Corrier K."/>
            <person name="Riemann L."/>
            <person name="Verberkmoes N.C."/>
            <person name="Sullivan M.B."/>
        </authorList>
    </citation>
    <scope>NUCLEOTIDE SEQUENCE [LARGE SCALE GENOMIC DNA]</scope>
    <source>
        <strain evidence="1">Phi19:3</strain>
    </source>
</reference>
<dbReference type="OrthoDB" id="5045at10239"/>
<sequence length="310" mass="35197">MANKNIVTFRLTKGRSPVSFSIPTKTMMLEKKNESGLKTLKRVHYIKGVDSIWVEDYKGDQKPNPIVFEDGILEVEAHNRPLLELLKKHKWYNKEYEVIDEDLQAIKELEQFELEEAALSRINISGEDELMANALILIGEHAISMSEAKVKLELKRKAKATPQALIDEMNSSDYKVKYVGALGIQKGVLKIDPSRTQVQWADGKTIITVPVGQSPIKKLSDFLSENTEASQITLQEIGIQNTRMYNKKKEADLGAAVNEVITSKDVTLSDEEKHQNDLEEARQMYKELNNGKEVPNVKKNDLDWIMSKLD</sequence>
<organism evidence="1 2">
    <name type="scientific">Cellulophaga phage phi19:3</name>
    <dbReference type="NCBI Taxonomy" id="1327971"/>
    <lineage>
        <taxon>Viruses</taxon>
        <taxon>Duplodnaviria</taxon>
        <taxon>Heunggongvirae</taxon>
        <taxon>Uroviricota</taxon>
        <taxon>Caudoviricetes</taxon>
        <taxon>Pachyviridae</taxon>
        <taxon>Baltivirus</taxon>
        <taxon>Baltivirus phi19tres</taxon>
    </lineage>
</organism>
<dbReference type="EMBL" id="KC821608">
    <property type="protein sequence ID" value="AGO47513.1"/>
    <property type="molecule type" value="Genomic_DNA"/>
</dbReference>
<name>R9ZZX4_9CAUD</name>